<dbReference type="Proteomes" id="UP001151760">
    <property type="component" value="Unassembled WGS sequence"/>
</dbReference>
<feature type="non-terminal residue" evidence="2">
    <location>
        <position position="359"/>
    </location>
</feature>
<organism evidence="2 3">
    <name type="scientific">Tanacetum coccineum</name>
    <dbReference type="NCBI Taxonomy" id="301880"/>
    <lineage>
        <taxon>Eukaryota</taxon>
        <taxon>Viridiplantae</taxon>
        <taxon>Streptophyta</taxon>
        <taxon>Embryophyta</taxon>
        <taxon>Tracheophyta</taxon>
        <taxon>Spermatophyta</taxon>
        <taxon>Magnoliopsida</taxon>
        <taxon>eudicotyledons</taxon>
        <taxon>Gunneridae</taxon>
        <taxon>Pentapetalae</taxon>
        <taxon>asterids</taxon>
        <taxon>campanulids</taxon>
        <taxon>Asterales</taxon>
        <taxon>Asteraceae</taxon>
        <taxon>Asteroideae</taxon>
        <taxon>Anthemideae</taxon>
        <taxon>Anthemidinae</taxon>
        <taxon>Tanacetum</taxon>
    </lineage>
</organism>
<evidence type="ECO:0000313" key="3">
    <source>
        <dbReference type="Proteomes" id="UP001151760"/>
    </source>
</evidence>
<gene>
    <name evidence="2" type="ORF">Tco_1132183</name>
</gene>
<protein>
    <recommendedName>
        <fullName evidence="1">R13L1/DRL21-like LRR repeat region domain-containing protein</fullName>
    </recommendedName>
</protein>
<feature type="domain" description="R13L1/DRL21-like LRR repeat region" evidence="1">
    <location>
        <begin position="173"/>
        <end position="283"/>
    </location>
</feature>
<dbReference type="InterPro" id="IPR056789">
    <property type="entry name" value="LRR_R13L1-DRL21"/>
</dbReference>
<sequence length="359" mass="39903">MPHFVPLRLYTRDHHPSTRYSANGVCFNSLIGGVPEFYAELMEDEHNNEGLMPLADEMKALYRRLKSGIEVPCMPLAVGRLTVCYSVYIVRDLAHAVGVVSMVPVHNLRCIEMVCLNLNKVLTDDNVSGYVTKARALRAAIEQLNRHFASRVMRQLCIGGRMTSAGTSRKAYLKNLRGSVSITGLNKVKEATEAREASLSQLKLNELEWSNVSDGSQKETDIMEVLDALKPYDGDLKKLGIVNYCGLVFPKWVGDTSFLRLAVMSTRAWRKNCTSLTNQFGQLTIHLRFDSVKFYSRLIAASVCRETERGEKSSTSNGGTLDGDDQSHDEPIWVADRVIAPTPGSAITILETANELTIK</sequence>
<dbReference type="Pfam" id="PF25019">
    <property type="entry name" value="LRR_R13L1-DRL21"/>
    <property type="match status" value="1"/>
</dbReference>
<proteinExistence type="predicted"/>
<reference evidence="2" key="1">
    <citation type="journal article" date="2022" name="Int. J. Mol. Sci.">
        <title>Draft Genome of Tanacetum Coccineum: Genomic Comparison of Closely Related Tanacetum-Family Plants.</title>
        <authorList>
            <person name="Yamashiro T."/>
            <person name="Shiraishi A."/>
            <person name="Nakayama K."/>
            <person name="Satake H."/>
        </authorList>
    </citation>
    <scope>NUCLEOTIDE SEQUENCE</scope>
</reference>
<dbReference type="EMBL" id="BQNB010021759">
    <property type="protein sequence ID" value="GJU09787.1"/>
    <property type="molecule type" value="Genomic_DNA"/>
</dbReference>
<name>A0ABQ5JB51_9ASTR</name>
<evidence type="ECO:0000313" key="2">
    <source>
        <dbReference type="EMBL" id="GJU09787.1"/>
    </source>
</evidence>
<reference evidence="2" key="2">
    <citation type="submission" date="2022-01" db="EMBL/GenBank/DDBJ databases">
        <authorList>
            <person name="Yamashiro T."/>
            <person name="Shiraishi A."/>
            <person name="Satake H."/>
            <person name="Nakayama K."/>
        </authorList>
    </citation>
    <scope>NUCLEOTIDE SEQUENCE</scope>
</reference>
<comment type="caution">
    <text evidence="2">The sequence shown here is derived from an EMBL/GenBank/DDBJ whole genome shotgun (WGS) entry which is preliminary data.</text>
</comment>
<evidence type="ECO:0000259" key="1">
    <source>
        <dbReference type="Pfam" id="PF25019"/>
    </source>
</evidence>
<keyword evidence="3" id="KW-1185">Reference proteome</keyword>
<accession>A0ABQ5JB51</accession>